<keyword evidence="8 11" id="KW-1133">Transmembrane helix</keyword>
<name>A0A239MBX4_9ACTN</name>
<evidence type="ECO:0000256" key="1">
    <source>
        <dbReference type="ARBA" id="ARBA00004141"/>
    </source>
</evidence>
<dbReference type="EMBL" id="FZOF01000023">
    <property type="protein sequence ID" value="SNT39309.1"/>
    <property type="molecule type" value="Genomic_DNA"/>
</dbReference>
<evidence type="ECO:0000256" key="5">
    <source>
        <dbReference type="ARBA" id="ARBA00022741"/>
    </source>
</evidence>
<dbReference type="OrthoDB" id="3696881at2"/>
<organism evidence="13 14">
    <name type="scientific">Actinacidiphila glaucinigra</name>
    <dbReference type="NCBI Taxonomy" id="235986"/>
    <lineage>
        <taxon>Bacteria</taxon>
        <taxon>Bacillati</taxon>
        <taxon>Actinomycetota</taxon>
        <taxon>Actinomycetes</taxon>
        <taxon>Kitasatosporales</taxon>
        <taxon>Streptomycetaceae</taxon>
        <taxon>Actinacidiphila</taxon>
    </lineage>
</organism>
<evidence type="ECO:0000256" key="10">
    <source>
        <dbReference type="ARBA" id="ARBA00023136"/>
    </source>
</evidence>
<evidence type="ECO:0000256" key="9">
    <source>
        <dbReference type="ARBA" id="ARBA00023012"/>
    </source>
</evidence>
<protein>
    <recommendedName>
        <fullName evidence="12">Sensor protein KdpD transmembrane domain-containing protein</fullName>
    </recommendedName>
</protein>
<feature type="transmembrane region" description="Helical" evidence="11">
    <location>
        <begin position="43"/>
        <end position="72"/>
    </location>
</feature>
<sequence>MTRSSSRFPDPARFAPAAGLLLPPLVCLVLVPFRTRLSDTHVVLVLVVAVVAVAVLGSRRAAALAALSAAAWFDFFFAPPYERFTISGPGDAATAVLLLAVGLAVSRLAVRTRRLAVIAITDADHLARIHETARLAGSAVSPHVVVDHVRDQLVSLLHLRGCRFEYGTLVGHPPRLEQDGTVVRGRRPWDADTLGLPDQEVELRVFHNGRFHGRFMMLPTPGTVPSRQARLVATTLAEQAGSAIAGTPTAPVS</sequence>
<dbReference type="RefSeq" id="WP_089227574.1">
    <property type="nucleotide sequence ID" value="NZ_FZOF01000023.1"/>
</dbReference>
<keyword evidence="7" id="KW-0067">ATP-binding</keyword>
<dbReference type="Gene3D" id="1.20.120.620">
    <property type="entry name" value="Backbone structure of the membrane domain of e. Coli histidine kinase receptor kdpd"/>
    <property type="match status" value="1"/>
</dbReference>
<dbReference type="Proteomes" id="UP000198280">
    <property type="component" value="Unassembled WGS sequence"/>
</dbReference>
<feature type="transmembrane region" description="Helical" evidence="11">
    <location>
        <begin position="92"/>
        <end position="110"/>
    </location>
</feature>
<dbReference type="GO" id="GO:0016301">
    <property type="term" value="F:kinase activity"/>
    <property type="evidence" value="ECO:0007669"/>
    <property type="project" value="UniProtKB-KW"/>
</dbReference>
<keyword evidence="14" id="KW-1185">Reference proteome</keyword>
<dbReference type="AlphaFoldDB" id="A0A239MBX4"/>
<dbReference type="GO" id="GO:0000160">
    <property type="term" value="P:phosphorelay signal transduction system"/>
    <property type="evidence" value="ECO:0007669"/>
    <property type="project" value="UniProtKB-KW"/>
</dbReference>
<dbReference type="GO" id="GO:0016020">
    <property type="term" value="C:membrane"/>
    <property type="evidence" value="ECO:0007669"/>
    <property type="project" value="UniProtKB-SubCell"/>
</dbReference>
<evidence type="ECO:0000259" key="12">
    <source>
        <dbReference type="Pfam" id="PF13493"/>
    </source>
</evidence>
<keyword evidence="2" id="KW-0597">Phosphoprotein</keyword>
<keyword evidence="4 11" id="KW-0812">Transmembrane</keyword>
<keyword evidence="10 11" id="KW-0472">Membrane</keyword>
<accession>A0A239MBX4</accession>
<proteinExistence type="predicted"/>
<keyword evidence="5" id="KW-0547">Nucleotide-binding</keyword>
<dbReference type="InterPro" id="IPR038318">
    <property type="entry name" value="KdpD_sf"/>
</dbReference>
<evidence type="ECO:0000256" key="3">
    <source>
        <dbReference type="ARBA" id="ARBA00022679"/>
    </source>
</evidence>
<evidence type="ECO:0000256" key="6">
    <source>
        <dbReference type="ARBA" id="ARBA00022777"/>
    </source>
</evidence>
<evidence type="ECO:0000256" key="8">
    <source>
        <dbReference type="ARBA" id="ARBA00022989"/>
    </source>
</evidence>
<evidence type="ECO:0000256" key="7">
    <source>
        <dbReference type="ARBA" id="ARBA00022840"/>
    </source>
</evidence>
<gene>
    <name evidence="13" type="ORF">SAMN05216252_12369</name>
</gene>
<dbReference type="InterPro" id="IPR025201">
    <property type="entry name" value="KdpD_TM"/>
</dbReference>
<keyword evidence="6" id="KW-0418">Kinase</keyword>
<evidence type="ECO:0000313" key="13">
    <source>
        <dbReference type="EMBL" id="SNT39309.1"/>
    </source>
</evidence>
<keyword evidence="3" id="KW-0808">Transferase</keyword>
<feature type="domain" description="Sensor protein KdpD transmembrane" evidence="12">
    <location>
        <begin position="18"/>
        <end position="117"/>
    </location>
</feature>
<reference evidence="13 14" key="1">
    <citation type="submission" date="2017-06" db="EMBL/GenBank/DDBJ databases">
        <authorList>
            <person name="Kim H.J."/>
            <person name="Triplett B.A."/>
        </authorList>
    </citation>
    <scope>NUCLEOTIDE SEQUENCE [LARGE SCALE GENOMIC DNA]</scope>
    <source>
        <strain evidence="13 14">CGMCC 4.1858</strain>
    </source>
</reference>
<dbReference type="GO" id="GO:0005524">
    <property type="term" value="F:ATP binding"/>
    <property type="evidence" value="ECO:0007669"/>
    <property type="project" value="UniProtKB-KW"/>
</dbReference>
<feature type="transmembrane region" description="Helical" evidence="11">
    <location>
        <begin position="12"/>
        <end position="31"/>
    </location>
</feature>
<comment type="subcellular location">
    <subcellularLocation>
        <location evidence="1">Membrane</location>
        <topology evidence="1">Multi-pass membrane protein</topology>
    </subcellularLocation>
</comment>
<evidence type="ECO:0000256" key="2">
    <source>
        <dbReference type="ARBA" id="ARBA00022553"/>
    </source>
</evidence>
<dbReference type="Pfam" id="PF13493">
    <property type="entry name" value="DUF4118"/>
    <property type="match status" value="1"/>
</dbReference>
<evidence type="ECO:0000256" key="4">
    <source>
        <dbReference type="ARBA" id="ARBA00022692"/>
    </source>
</evidence>
<evidence type="ECO:0000256" key="11">
    <source>
        <dbReference type="SAM" id="Phobius"/>
    </source>
</evidence>
<evidence type="ECO:0000313" key="14">
    <source>
        <dbReference type="Proteomes" id="UP000198280"/>
    </source>
</evidence>
<keyword evidence="9" id="KW-0902">Two-component regulatory system</keyword>